<keyword evidence="3" id="KW-1185">Reference proteome</keyword>
<comment type="caution">
    <text evidence="2">The sequence shown here is derived from an EMBL/GenBank/DDBJ whole genome shotgun (WGS) entry which is preliminary data.</text>
</comment>
<sequence length="137" mass="13898">MNRRIHGAVLLAVSAAVVTFGPVTPAGAQTPFKAPEVTFAGTAPGIVTATLHNPNDRGQCWAEAGVGPNNDHVFFGNGAPESLAQPGQTVKTTLEGLEPGTTISARGGCHNGAEFEFSELVQVAVPADMPATGSFGS</sequence>
<accession>A0A1V2TIT6</accession>
<dbReference type="Proteomes" id="UP000188836">
    <property type="component" value="Unassembled WGS sequence"/>
</dbReference>
<proteinExistence type="predicted"/>
<protein>
    <submittedName>
        <fullName evidence="2">Uncharacterized protein</fullName>
    </submittedName>
</protein>
<organism evidence="2 3">
    <name type="scientific">Nocardia donostiensis</name>
    <dbReference type="NCBI Taxonomy" id="1538463"/>
    <lineage>
        <taxon>Bacteria</taxon>
        <taxon>Bacillati</taxon>
        <taxon>Actinomycetota</taxon>
        <taxon>Actinomycetes</taxon>
        <taxon>Mycobacteriales</taxon>
        <taxon>Nocardiaceae</taxon>
        <taxon>Nocardia</taxon>
    </lineage>
</organism>
<name>A0A1V2TIT6_9NOCA</name>
<dbReference type="RefSeq" id="WP_077115790.1">
    <property type="nucleotide sequence ID" value="NZ_LOKT01000007.1"/>
</dbReference>
<dbReference type="OrthoDB" id="4568921at2"/>
<reference evidence="2 3" key="1">
    <citation type="journal article" date="2016" name="Antonie Van Leeuwenhoek">
        <title>Nocardia donostiensis sp. nov., isolated from human respiratory specimens.</title>
        <authorList>
            <person name="Ercibengoa M."/>
            <person name="Bell M."/>
            <person name="Marimon J.M."/>
            <person name="Humrighouse B."/>
            <person name="Klenk H.P."/>
            <person name="Potter G."/>
            <person name="Perez-Trallero E."/>
        </authorList>
    </citation>
    <scope>NUCLEOTIDE SEQUENCE [LARGE SCALE GENOMIC DNA]</scope>
    <source>
        <strain evidence="2 3">X1655</strain>
    </source>
</reference>
<evidence type="ECO:0000256" key="1">
    <source>
        <dbReference type="SAM" id="SignalP"/>
    </source>
</evidence>
<dbReference type="AlphaFoldDB" id="A0A1V2TIT6"/>
<keyword evidence="1" id="KW-0732">Signal</keyword>
<evidence type="ECO:0000313" key="3">
    <source>
        <dbReference type="Proteomes" id="UP000188836"/>
    </source>
</evidence>
<feature type="signal peptide" evidence="1">
    <location>
        <begin position="1"/>
        <end position="28"/>
    </location>
</feature>
<dbReference type="EMBL" id="MUMY01000005">
    <property type="protein sequence ID" value="ONM49261.1"/>
    <property type="molecule type" value="Genomic_DNA"/>
</dbReference>
<gene>
    <name evidence="2" type="ORF">B0T46_07665</name>
</gene>
<feature type="chain" id="PRO_5012798839" evidence="1">
    <location>
        <begin position="29"/>
        <end position="137"/>
    </location>
</feature>
<evidence type="ECO:0000313" key="2">
    <source>
        <dbReference type="EMBL" id="ONM49261.1"/>
    </source>
</evidence>